<dbReference type="PANTHER" id="PTHR15420">
    <property type="entry name" value="UBIQUINOL-CYTOCHROME C REDUCTASE COMPLEX 6.4 KD PROTEIN"/>
    <property type="match status" value="1"/>
</dbReference>
<dbReference type="Gene3D" id="1.20.5.220">
    <property type="match status" value="1"/>
</dbReference>
<comment type="caution">
    <text evidence="1">The sequence shown here is derived from an EMBL/GenBank/DDBJ whole genome shotgun (WGS) entry which is preliminary data.</text>
</comment>
<dbReference type="Pfam" id="PF08997">
    <property type="entry name" value="UCR_6-4kD"/>
    <property type="match status" value="1"/>
</dbReference>
<sequence length="62" mass="7030">MSQIKGVLPGVTLPYMMSLGRRWIRSGATFGTAGLLAVTFFCDWKDVLIYVPVLNYKFKKED</sequence>
<evidence type="ECO:0000313" key="1">
    <source>
        <dbReference type="EMBL" id="OTF72636.1"/>
    </source>
</evidence>
<dbReference type="PANTHER" id="PTHR15420:SF2">
    <property type="entry name" value="CYTOCHROME B-C1 COMPLEX SUBUNIT 10"/>
    <property type="match status" value="1"/>
</dbReference>
<protein>
    <submittedName>
        <fullName evidence="1">Uncharacterized protein</fullName>
    </submittedName>
</protein>
<dbReference type="Proteomes" id="UP000194236">
    <property type="component" value="Unassembled WGS sequence"/>
</dbReference>
<evidence type="ECO:0000313" key="2">
    <source>
        <dbReference type="Proteomes" id="UP000194236"/>
    </source>
</evidence>
<accession>A0A1Y3AYZ1</accession>
<dbReference type="InterPro" id="IPR029027">
    <property type="entry name" value="Single_a-helix_sf"/>
</dbReference>
<dbReference type="InterPro" id="IPR015089">
    <property type="entry name" value="UQCR"/>
</dbReference>
<name>A0A1Y3AYZ1_EURMA</name>
<gene>
    <name evidence="1" type="ORF">BLA29_001505</name>
</gene>
<dbReference type="SUPFAM" id="SSF81518">
    <property type="entry name" value="Subunit XI (6.4 kDa protein) of cytochrome bc1 complex (Ubiquinol-cytochrome c reductase)"/>
    <property type="match status" value="1"/>
</dbReference>
<organism evidence="1 2">
    <name type="scientific">Euroglyphus maynei</name>
    <name type="common">Mayne's house dust mite</name>
    <dbReference type="NCBI Taxonomy" id="6958"/>
    <lineage>
        <taxon>Eukaryota</taxon>
        <taxon>Metazoa</taxon>
        <taxon>Ecdysozoa</taxon>
        <taxon>Arthropoda</taxon>
        <taxon>Chelicerata</taxon>
        <taxon>Arachnida</taxon>
        <taxon>Acari</taxon>
        <taxon>Acariformes</taxon>
        <taxon>Sarcoptiformes</taxon>
        <taxon>Astigmata</taxon>
        <taxon>Psoroptidia</taxon>
        <taxon>Analgoidea</taxon>
        <taxon>Pyroglyphidae</taxon>
        <taxon>Pyroglyphinae</taxon>
        <taxon>Euroglyphus</taxon>
    </lineage>
</organism>
<proteinExistence type="predicted"/>
<reference evidence="1 2" key="1">
    <citation type="submission" date="2017-03" db="EMBL/GenBank/DDBJ databases">
        <title>Genome Survey of Euroglyphus maynei.</title>
        <authorList>
            <person name="Arlian L.G."/>
            <person name="Morgan M.S."/>
            <person name="Rider S.D."/>
        </authorList>
    </citation>
    <scope>NUCLEOTIDE SEQUENCE [LARGE SCALE GENOMIC DNA]</scope>
    <source>
        <strain evidence="1">Arlian Lab</strain>
        <tissue evidence="1">Whole body</tissue>
    </source>
</reference>
<dbReference type="GO" id="GO:0005743">
    <property type="term" value="C:mitochondrial inner membrane"/>
    <property type="evidence" value="ECO:0007669"/>
    <property type="project" value="TreeGrafter"/>
</dbReference>
<dbReference type="EMBL" id="MUJZ01055303">
    <property type="protein sequence ID" value="OTF72636.1"/>
    <property type="molecule type" value="Genomic_DNA"/>
</dbReference>
<keyword evidence="2" id="KW-1185">Reference proteome</keyword>
<dbReference type="AlphaFoldDB" id="A0A1Y3AYZ1"/>
<dbReference type="GO" id="GO:0006122">
    <property type="term" value="P:mitochondrial electron transport, ubiquinol to cytochrome c"/>
    <property type="evidence" value="ECO:0007669"/>
    <property type="project" value="InterPro"/>
</dbReference>
<dbReference type="OrthoDB" id="6501870at2759"/>